<dbReference type="KEGG" id="hbv:ABIV_1226"/>
<organism evidence="2 4">
    <name type="scientific">Halarcobacter bivalviorum</name>
    <dbReference type="NCBI Taxonomy" id="663364"/>
    <lineage>
        <taxon>Bacteria</taxon>
        <taxon>Pseudomonadati</taxon>
        <taxon>Campylobacterota</taxon>
        <taxon>Epsilonproteobacteria</taxon>
        <taxon>Campylobacterales</taxon>
        <taxon>Arcobacteraceae</taxon>
        <taxon>Halarcobacter</taxon>
    </lineage>
</organism>
<evidence type="ECO:0000313" key="1">
    <source>
        <dbReference type="EMBL" id="AXH12226.1"/>
    </source>
</evidence>
<protein>
    <submittedName>
        <fullName evidence="2">Uncharacterized protein</fullName>
    </submittedName>
</protein>
<dbReference type="EMBL" id="PDKM01000001">
    <property type="protein sequence ID" value="RXK11332.1"/>
    <property type="molecule type" value="Genomic_DNA"/>
</dbReference>
<dbReference type="EMBL" id="CP031217">
    <property type="protein sequence ID" value="AXH12226.1"/>
    <property type="molecule type" value="Genomic_DNA"/>
</dbReference>
<sequence>MQQKRNKRKPKEELLSSISDSIILLLNHLYPVSEQLRIINKTLPKNCSVSEKTYLKYLKTYLKSDYIKYKKNIFFANNMQEMIRVILAFKTYEEQFENFKFKKFRSGNTEFNLSLEDYIYFFEEYFEKEKDIYIKK</sequence>
<keyword evidence="4" id="KW-1185">Reference proteome</keyword>
<evidence type="ECO:0000313" key="4">
    <source>
        <dbReference type="Proteomes" id="UP000289193"/>
    </source>
</evidence>
<accession>A0AAX2ACG2</accession>
<gene>
    <name evidence="1" type="ORF">ABIV_1226</name>
    <name evidence="2" type="ORF">CRV05_02890</name>
</gene>
<proteinExistence type="predicted"/>
<reference evidence="2 4" key="1">
    <citation type="submission" date="2017-10" db="EMBL/GenBank/DDBJ databases">
        <title>Genomics of the genus Arcobacter.</title>
        <authorList>
            <person name="Perez-Cataluna A."/>
            <person name="Figueras M.J."/>
        </authorList>
    </citation>
    <scope>NUCLEOTIDE SEQUENCE [LARGE SCALE GENOMIC DNA]</scope>
    <source>
        <strain evidence="2 4">CECT 7835</strain>
    </source>
</reference>
<evidence type="ECO:0000313" key="2">
    <source>
        <dbReference type="EMBL" id="RXK11332.1"/>
    </source>
</evidence>
<reference evidence="1 3" key="2">
    <citation type="submission" date="2018-07" db="EMBL/GenBank/DDBJ databases">
        <title>Complete genome of the Arcobacter bivalviorum type strain LMG 26154.</title>
        <authorList>
            <person name="Miller W.G."/>
            <person name="Yee E."/>
            <person name="Bono J.L."/>
        </authorList>
    </citation>
    <scope>NUCLEOTIDE SEQUENCE [LARGE SCALE GENOMIC DNA]</scope>
    <source>
        <strain evidence="1 3">LMG 26154</strain>
    </source>
</reference>
<evidence type="ECO:0000313" key="3">
    <source>
        <dbReference type="Proteomes" id="UP000253850"/>
    </source>
</evidence>
<dbReference type="Proteomes" id="UP000289193">
    <property type="component" value="Unassembled WGS sequence"/>
</dbReference>
<dbReference type="Proteomes" id="UP000253850">
    <property type="component" value="Chromosome"/>
</dbReference>
<dbReference type="AlphaFoldDB" id="A0AAX2ACG2"/>
<name>A0AAX2ACG2_9BACT</name>
<dbReference type="RefSeq" id="WP_114839065.1">
    <property type="nucleotide sequence ID" value="NZ_CP031217.1"/>
</dbReference>